<feature type="region of interest" description="Disordered" evidence="1">
    <location>
        <begin position="22"/>
        <end position="44"/>
    </location>
</feature>
<keyword evidence="4" id="KW-1185">Reference proteome</keyword>
<dbReference type="RefSeq" id="WP_196294088.1">
    <property type="nucleotide sequence ID" value="NZ_JADQDM010000008.1"/>
</dbReference>
<evidence type="ECO:0000313" key="3">
    <source>
        <dbReference type="EMBL" id="MBF9222644.1"/>
    </source>
</evidence>
<feature type="chain" id="PRO_5045597822" evidence="2">
    <location>
        <begin position="24"/>
        <end position="175"/>
    </location>
</feature>
<accession>A0ABS0I7Z4</accession>
<feature type="signal peptide" evidence="2">
    <location>
        <begin position="1"/>
        <end position="23"/>
    </location>
</feature>
<evidence type="ECO:0000313" key="4">
    <source>
        <dbReference type="Proteomes" id="UP000618931"/>
    </source>
</evidence>
<gene>
    <name evidence="3" type="ORF">I2H31_16185</name>
</gene>
<name>A0ABS0I7Z4_9BACT</name>
<organism evidence="3 4">
    <name type="scientific">Hymenobacter ruricola</name>
    <dbReference type="NCBI Taxonomy" id="2791023"/>
    <lineage>
        <taxon>Bacteria</taxon>
        <taxon>Pseudomonadati</taxon>
        <taxon>Bacteroidota</taxon>
        <taxon>Cytophagia</taxon>
        <taxon>Cytophagales</taxon>
        <taxon>Hymenobacteraceae</taxon>
        <taxon>Hymenobacter</taxon>
    </lineage>
</organism>
<sequence>MPLRLRHAFSLALLLTGATAAHAQSPGATPPAPPSTEAADPRVGPLLLPNQRSSTIYTSYKSYLAARYANDREAQAAIHMFGRKQTGSLVWLLGGGGAIGYLASQTGTTKSGSGTRTFTISPLGYTVFIGLVGGISAGKIARFNNSRLYEALKEYDQTHSFPDYVNAKVKDKDYR</sequence>
<comment type="caution">
    <text evidence="3">The sequence shown here is derived from an EMBL/GenBank/DDBJ whole genome shotgun (WGS) entry which is preliminary data.</text>
</comment>
<dbReference type="Proteomes" id="UP000618931">
    <property type="component" value="Unassembled WGS sequence"/>
</dbReference>
<dbReference type="EMBL" id="JADQDM010000008">
    <property type="protein sequence ID" value="MBF9222644.1"/>
    <property type="molecule type" value="Genomic_DNA"/>
</dbReference>
<evidence type="ECO:0000256" key="2">
    <source>
        <dbReference type="SAM" id="SignalP"/>
    </source>
</evidence>
<protein>
    <submittedName>
        <fullName evidence="3">Uncharacterized protein</fullName>
    </submittedName>
</protein>
<proteinExistence type="predicted"/>
<reference evidence="3 4" key="1">
    <citation type="submission" date="2020-11" db="EMBL/GenBank/DDBJ databases">
        <authorList>
            <person name="Kim M.K."/>
        </authorList>
    </citation>
    <scope>NUCLEOTIDE SEQUENCE [LARGE SCALE GENOMIC DNA]</scope>
    <source>
        <strain evidence="3 4">BT662</strain>
    </source>
</reference>
<evidence type="ECO:0000256" key="1">
    <source>
        <dbReference type="SAM" id="MobiDB-lite"/>
    </source>
</evidence>
<keyword evidence="2" id="KW-0732">Signal</keyword>